<feature type="region of interest" description="Disordered" evidence="1">
    <location>
        <begin position="83"/>
        <end position="114"/>
    </location>
</feature>
<accession>A0A7X6L5F5</accession>
<evidence type="ECO:0000313" key="2">
    <source>
        <dbReference type="EMBL" id="NKY28052.1"/>
    </source>
</evidence>
<evidence type="ECO:0000256" key="1">
    <source>
        <dbReference type="SAM" id="MobiDB-lite"/>
    </source>
</evidence>
<sequence length="227" mass="23568">MTAHRPAQVARHAAIVLAGAASLSLTVVAGAYVVQQIADMQHSATRIAAPVTPPAPAEPDHGRRYTPYPVLTGTSFVLPSAASVPRAAEPETTKPETTAPQVVSPTAPPAPTPVGGKVRFGDTYVGAQVAQVEDDTVSVTVDTNALIMLPGYLRSGPTSEMPAVTTMRTDLDTHSGEVRMAFSDPRLGEHDLRLNRHATPASSGDLEQRTTERAPAAAHGGADSTAV</sequence>
<dbReference type="AlphaFoldDB" id="A0A7X6L5F5"/>
<comment type="caution">
    <text evidence="2">The sequence shown here is derived from an EMBL/GenBank/DDBJ whole genome shotgun (WGS) entry which is preliminary data.</text>
</comment>
<organism evidence="2 3">
    <name type="scientific">Nocardia gamkensis</name>
    <dbReference type="NCBI Taxonomy" id="352869"/>
    <lineage>
        <taxon>Bacteria</taxon>
        <taxon>Bacillati</taxon>
        <taxon>Actinomycetota</taxon>
        <taxon>Actinomycetes</taxon>
        <taxon>Mycobacteriales</taxon>
        <taxon>Nocardiaceae</taxon>
        <taxon>Nocardia</taxon>
    </lineage>
</organism>
<gene>
    <name evidence="2" type="ORF">HGB38_17725</name>
</gene>
<protein>
    <submittedName>
        <fullName evidence="2">Uncharacterized protein</fullName>
    </submittedName>
</protein>
<evidence type="ECO:0000313" key="3">
    <source>
        <dbReference type="Proteomes" id="UP000540698"/>
    </source>
</evidence>
<dbReference type="RefSeq" id="WP_157113784.1">
    <property type="nucleotide sequence ID" value="NZ_JAAXOS010000008.1"/>
</dbReference>
<reference evidence="2 3" key="1">
    <citation type="submission" date="2020-04" db="EMBL/GenBank/DDBJ databases">
        <title>MicrobeNet Type strains.</title>
        <authorList>
            <person name="Nicholson A.C."/>
        </authorList>
    </citation>
    <scope>NUCLEOTIDE SEQUENCE [LARGE SCALE GENOMIC DNA]</scope>
    <source>
        <strain evidence="2 3">DSM 44956</strain>
    </source>
</reference>
<name>A0A7X6L5F5_9NOCA</name>
<keyword evidence="3" id="KW-1185">Reference proteome</keyword>
<dbReference type="Proteomes" id="UP000540698">
    <property type="component" value="Unassembled WGS sequence"/>
</dbReference>
<feature type="compositionally biased region" description="Low complexity" evidence="1">
    <location>
        <begin position="95"/>
        <end position="105"/>
    </location>
</feature>
<dbReference type="EMBL" id="JAAXOS010000008">
    <property type="protein sequence ID" value="NKY28052.1"/>
    <property type="molecule type" value="Genomic_DNA"/>
</dbReference>
<feature type="region of interest" description="Disordered" evidence="1">
    <location>
        <begin position="199"/>
        <end position="227"/>
    </location>
</feature>
<proteinExistence type="predicted"/>